<proteinExistence type="predicted"/>
<gene>
    <name evidence="2" type="ORF">H3H36_12935</name>
</gene>
<reference evidence="2 3" key="1">
    <citation type="submission" date="2020-07" db="EMBL/GenBank/DDBJ databases">
        <title>Novel species isolated from subtropical streams in China.</title>
        <authorList>
            <person name="Lu H."/>
        </authorList>
    </citation>
    <scope>NUCLEOTIDE SEQUENCE [LARGE SCALE GENOMIC DNA]</scope>
    <source>
        <strain evidence="2 3">FT3S</strain>
    </source>
</reference>
<feature type="chain" id="PRO_5030747060" evidence="1">
    <location>
        <begin position="25"/>
        <end position="354"/>
    </location>
</feature>
<sequence>MEKILTTYVIAALPLLLGARLATAADEFKPPASVLSAPVSSLVSGPGIQFQASNDGSSVSAKVAKQYSFVPKDSSDVQAATFTSLSFTMDAPIDKSEKRHDLFSLDGWGNATSIGVSYSKFLTGWTQTKAQPEDRKKLCAELEGAAKAKEGKLPDGFECSAQNFQKYLPERSIEGQRDVGGPNPGGWLFGGALKYATQDSTYYDPGTLAKSKERNEPWSVGVFVGWNPPPMSAAFLIFRVDRKSSYKDADVTVRCPAATSGVTVQCVSGSFGAPTMTQATSLGLEARSLIGTKYAVSLAVSRDTSKKVTTIELPVYWIGDGNGGLNGGVKAGWNSDDKKAVLGLFVGAPFTAWP</sequence>
<dbReference type="AlphaFoldDB" id="A0A7W2I7B1"/>
<accession>A0A7W2I7B1</accession>
<comment type="caution">
    <text evidence="2">The sequence shown here is derived from an EMBL/GenBank/DDBJ whole genome shotgun (WGS) entry which is preliminary data.</text>
</comment>
<evidence type="ECO:0000256" key="1">
    <source>
        <dbReference type="SAM" id="SignalP"/>
    </source>
</evidence>
<name>A0A7W2I7B1_9BURK</name>
<feature type="signal peptide" evidence="1">
    <location>
        <begin position="1"/>
        <end position="24"/>
    </location>
</feature>
<dbReference type="RefSeq" id="WP_182218168.1">
    <property type="nucleotide sequence ID" value="NZ_JACEZS010000010.1"/>
</dbReference>
<keyword evidence="1" id="KW-0732">Signal</keyword>
<keyword evidence="3" id="KW-1185">Reference proteome</keyword>
<evidence type="ECO:0000313" key="3">
    <source>
        <dbReference type="Proteomes" id="UP000566711"/>
    </source>
</evidence>
<organism evidence="2 3">
    <name type="scientific">Rugamonas fusca</name>
    <dbReference type="NCBI Taxonomy" id="2758568"/>
    <lineage>
        <taxon>Bacteria</taxon>
        <taxon>Pseudomonadati</taxon>
        <taxon>Pseudomonadota</taxon>
        <taxon>Betaproteobacteria</taxon>
        <taxon>Burkholderiales</taxon>
        <taxon>Oxalobacteraceae</taxon>
        <taxon>Telluria group</taxon>
        <taxon>Rugamonas</taxon>
    </lineage>
</organism>
<dbReference type="EMBL" id="JACEZS010000010">
    <property type="protein sequence ID" value="MBA5606259.1"/>
    <property type="molecule type" value="Genomic_DNA"/>
</dbReference>
<evidence type="ECO:0000313" key="2">
    <source>
        <dbReference type="EMBL" id="MBA5606259.1"/>
    </source>
</evidence>
<protein>
    <submittedName>
        <fullName evidence="2">Uncharacterized protein</fullName>
    </submittedName>
</protein>
<dbReference type="Proteomes" id="UP000566711">
    <property type="component" value="Unassembled WGS sequence"/>
</dbReference>